<protein>
    <recommendedName>
        <fullName evidence="5">Lipocalin-like domain-containing protein</fullName>
    </recommendedName>
</protein>
<dbReference type="EMBL" id="MUGY01000013">
    <property type="protein sequence ID" value="OXA93635.1"/>
    <property type="molecule type" value="Genomic_DNA"/>
</dbReference>
<name>A0A086A423_FLAHY</name>
<dbReference type="Proteomes" id="UP000198424">
    <property type="component" value="Unassembled WGS sequence"/>
</dbReference>
<dbReference type="PROSITE" id="PS51257">
    <property type="entry name" value="PROKAR_LIPOPROTEIN"/>
    <property type="match status" value="1"/>
</dbReference>
<dbReference type="RefSeq" id="WP_035625966.1">
    <property type="nucleotide sequence ID" value="NZ_JBEWQG010000002.1"/>
</dbReference>
<dbReference type="Proteomes" id="UP000028712">
    <property type="component" value="Unassembled WGS sequence"/>
</dbReference>
<reference evidence="1 3" key="1">
    <citation type="submission" date="2014-07" db="EMBL/GenBank/DDBJ databases">
        <title>Genome of Flavobacterium hydatis DSM 2063.</title>
        <authorList>
            <person name="Pipes S.E."/>
            <person name="Stropko S.J."/>
            <person name="Newman J.D."/>
        </authorList>
    </citation>
    <scope>NUCLEOTIDE SEQUENCE [LARGE SCALE GENOMIC DNA]</scope>
    <source>
        <strain evidence="1 3">DSM 2063</strain>
    </source>
</reference>
<comment type="caution">
    <text evidence="1">The sequence shown here is derived from an EMBL/GenBank/DDBJ whole genome shotgun (WGS) entry which is preliminary data.</text>
</comment>
<evidence type="ECO:0000313" key="2">
    <source>
        <dbReference type="EMBL" id="OXA93635.1"/>
    </source>
</evidence>
<evidence type="ECO:0000313" key="1">
    <source>
        <dbReference type="EMBL" id="KFF11437.1"/>
    </source>
</evidence>
<evidence type="ECO:0000313" key="4">
    <source>
        <dbReference type="Proteomes" id="UP000198424"/>
    </source>
</evidence>
<evidence type="ECO:0000313" key="3">
    <source>
        <dbReference type="Proteomes" id="UP000028712"/>
    </source>
</evidence>
<gene>
    <name evidence="2" type="ORF">B0A62_12845</name>
    <name evidence="1" type="ORF">IW20_19255</name>
</gene>
<dbReference type="AlphaFoldDB" id="A0A086A423"/>
<proteinExistence type="predicted"/>
<sequence>MKNVFKILLVSLLFIGCQQKIEPADVAKLNGYWEIEKVVFDKGEDRDYGMNESYDFFKIGADNSGIRQKVMPQLDGTFLTNDLHEKVKVRFKDGKAFLDYSTPYTKWTEELITLTDEKLVLLNAEKKEYHYKKAGPINITDNGKKTK</sequence>
<dbReference type="OrthoDB" id="1143855at2"/>
<organism evidence="1 3">
    <name type="scientific">Flavobacterium hydatis</name>
    <name type="common">Cytophaga aquatilis</name>
    <dbReference type="NCBI Taxonomy" id="991"/>
    <lineage>
        <taxon>Bacteria</taxon>
        <taxon>Pseudomonadati</taxon>
        <taxon>Bacteroidota</taxon>
        <taxon>Flavobacteriia</taxon>
        <taxon>Flavobacteriales</taxon>
        <taxon>Flavobacteriaceae</taxon>
        <taxon>Flavobacterium</taxon>
    </lineage>
</organism>
<dbReference type="STRING" id="991.IW20_19255"/>
<accession>A0A086A423</accession>
<reference evidence="2 4" key="2">
    <citation type="submission" date="2016-11" db="EMBL/GenBank/DDBJ databases">
        <title>Whole genomes of Flavobacteriaceae.</title>
        <authorList>
            <person name="Stine C."/>
            <person name="Li C."/>
            <person name="Tadesse D."/>
        </authorList>
    </citation>
    <scope>NUCLEOTIDE SEQUENCE [LARGE SCALE GENOMIC DNA]</scope>
    <source>
        <strain evidence="2 4">ATCC 29551</strain>
    </source>
</reference>
<evidence type="ECO:0008006" key="5">
    <source>
        <dbReference type="Google" id="ProtNLM"/>
    </source>
</evidence>
<dbReference type="EMBL" id="JPRM01000035">
    <property type="protein sequence ID" value="KFF11437.1"/>
    <property type="molecule type" value="Genomic_DNA"/>
</dbReference>
<dbReference type="eggNOG" id="ENOG5032S0M">
    <property type="taxonomic scope" value="Bacteria"/>
</dbReference>
<keyword evidence="4" id="KW-1185">Reference proteome</keyword>